<evidence type="ECO:0000256" key="7">
    <source>
        <dbReference type="SAM" id="MobiDB-lite"/>
    </source>
</evidence>
<protein>
    <submittedName>
        <fullName evidence="9">Cytochrome P450 26A1-like</fullName>
    </submittedName>
</protein>
<dbReference type="GO" id="GO:0016705">
    <property type="term" value="F:oxidoreductase activity, acting on paired donors, with incorporation or reduction of molecular oxygen"/>
    <property type="evidence" value="ECO:0007669"/>
    <property type="project" value="InterPro"/>
</dbReference>
<evidence type="ECO:0000256" key="3">
    <source>
        <dbReference type="ARBA" id="ARBA00022723"/>
    </source>
</evidence>
<dbReference type="KEGG" id="lak:106165004"/>
<dbReference type="GO" id="GO:0020037">
    <property type="term" value="F:heme binding"/>
    <property type="evidence" value="ECO:0007669"/>
    <property type="project" value="InterPro"/>
</dbReference>
<dbReference type="OrthoDB" id="1372046at2759"/>
<dbReference type="Pfam" id="PF00067">
    <property type="entry name" value="p450"/>
    <property type="match status" value="1"/>
</dbReference>
<dbReference type="InParanoid" id="A0A2R2MKC6"/>
<keyword evidence="2" id="KW-0349">Heme</keyword>
<evidence type="ECO:0000313" key="8">
    <source>
        <dbReference type="Proteomes" id="UP000085678"/>
    </source>
</evidence>
<comment type="similarity">
    <text evidence="1">Belongs to the cytochrome P450 family.</text>
</comment>
<dbReference type="GO" id="GO:0016125">
    <property type="term" value="P:sterol metabolic process"/>
    <property type="evidence" value="ECO:0007669"/>
    <property type="project" value="TreeGrafter"/>
</dbReference>
<dbReference type="InterPro" id="IPR036396">
    <property type="entry name" value="Cyt_P450_sf"/>
</dbReference>
<evidence type="ECO:0000256" key="1">
    <source>
        <dbReference type="ARBA" id="ARBA00010617"/>
    </source>
</evidence>
<dbReference type="RefSeq" id="XP_023930650.1">
    <property type="nucleotide sequence ID" value="XM_024074882.1"/>
</dbReference>
<dbReference type="Proteomes" id="UP000085678">
    <property type="component" value="Unplaced"/>
</dbReference>
<keyword evidence="3" id="KW-0479">Metal-binding</keyword>
<dbReference type="STRING" id="7574.A0A2R2MKC6"/>
<dbReference type="GO" id="GO:0005506">
    <property type="term" value="F:iron ion binding"/>
    <property type="evidence" value="ECO:0007669"/>
    <property type="project" value="InterPro"/>
</dbReference>
<keyword evidence="5" id="KW-0408">Iron</keyword>
<dbReference type="AlphaFoldDB" id="A0A2R2MKC6"/>
<name>A0A2R2MKC6_LINAN</name>
<reference evidence="9" key="1">
    <citation type="submission" date="2025-08" db="UniProtKB">
        <authorList>
            <consortium name="RefSeq"/>
        </authorList>
    </citation>
    <scope>IDENTIFICATION</scope>
    <source>
        <tissue evidence="9">Gonads</tissue>
    </source>
</reference>
<keyword evidence="8" id="KW-1185">Reference proteome</keyword>
<proteinExistence type="inferred from homology"/>
<evidence type="ECO:0000256" key="4">
    <source>
        <dbReference type="ARBA" id="ARBA00023002"/>
    </source>
</evidence>
<evidence type="ECO:0000256" key="2">
    <source>
        <dbReference type="ARBA" id="ARBA00022617"/>
    </source>
</evidence>
<dbReference type="PANTHER" id="PTHR24286">
    <property type="entry name" value="CYTOCHROME P450 26"/>
    <property type="match status" value="1"/>
</dbReference>
<sequence>MGWPIIGESLNFISKPTAFYNDRRTKYGRVYKTHLLGQPTIRVIGAENVQKILTHEDELVTHRWPSSTRTIMGENGVIHSGGAEHNSRRIAIAKAFQHSALSTYVPEMQETVHNFIRTWCDKGRILGYPECRTLAFSITSKVLLGCDFTQSKDVEEALANFEDNLFSFPVNIPGSGLHKCTGALALPVPARQSQPDRASKHCPRTAFRWPPNYRQRRLLPDDASWQENRSCRQNRRRTLRPSSLPRGQFQYPAESGRHK</sequence>
<dbReference type="InterPro" id="IPR001128">
    <property type="entry name" value="Cyt_P450"/>
</dbReference>
<accession>A0A2R2MKC6</accession>
<keyword evidence="4" id="KW-0560">Oxidoreductase</keyword>
<evidence type="ECO:0000256" key="6">
    <source>
        <dbReference type="ARBA" id="ARBA00023033"/>
    </source>
</evidence>
<evidence type="ECO:0000313" key="9">
    <source>
        <dbReference type="RefSeq" id="XP_023930650.1"/>
    </source>
</evidence>
<gene>
    <name evidence="9" type="primary">LOC106165004</name>
</gene>
<feature type="region of interest" description="Disordered" evidence="7">
    <location>
        <begin position="224"/>
        <end position="259"/>
    </location>
</feature>
<evidence type="ECO:0000256" key="5">
    <source>
        <dbReference type="ARBA" id="ARBA00023004"/>
    </source>
</evidence>
<dbReference type="SUPFAM" id="SSF48264">
    <property type="entry name" value="Cytochrome P450"/>
    <property type="match status" value="1"/>
</dbReference>
<dbReference type="PANTHER" id="PTHR24286:SF384">
    <property type="entry name" value="P450, PUTATIVE (EUROFUNG)-RELATED"/>
    <property type="match status" value="1"/>
</dbReference>
<dbReference type="Gene3D" id="1.10.630.10">
    <property type="entry name" value="Cytochrome P450"/>
    <property type="match status" value="1"/>
</dbReference>
<dbReference type="GeneID" id="106165004"/>
<dbReference type="GO" id="GO:0004497">
    <property type="term" value="F:monooxygenase activity"/>
    <property type="evidence" value="ECO:0007669"/>
    <property type="project" value="UniProtKB-KW"/>
</dbReference>
<organism evidence="8 9">
    <name type="scientific">Lingula anatina</name>
    <name type="common">Brachiopod</name>
    <name type="synonym">Lingula unguis</name>
    <dbReference type="NCBI Taxonomy" id="7574"/>
    <lineage>
        <taxon>Eukaryota</taxon>
        <taxon>Metazoa</taxon>
        <taxon>Spiralia</taxon>
        <taxon>Lophotrochozoa</taxon>
        <taxon>Brachiopoda</taxon>
        <taxon>Linguliformea</taxon>
        <taxon>Lingulata</taxon>
        <taxon>Lingulida</taxon>
        <taxon>Linguloidea</taxon>
        <taxon>Lingulidae</taxon>
        <taxon>Lingula</taxon>
    </lineage>
</organism>
<keyword evidence="6" id="KW-0503">Monooxygenase</keyword>